<keyword evidence="3" id="KW-1185">Reference proteome</keyword>
<gene>
    <name evidence="2" type="ORF">D9615_000086</name>
</gene>
<dbReference type="AlphaFoldDB" id="A0A8H5HQW5"/>
<accession>A0A8H5HQW5</accession>
<protein>
    <submittedName>
        <fullName evidence="2">Uncharacterized protein</fullName>
    </submittedName>
</protein>
<dbReference type="OrthoDB" id="3263055at2759"/>
<reference evidence="2 3" key="1">
    <citation type="journal article" date="2020" name="ISME J.">
        <title>Uncovering the hidden diversity of litter-decomposition mechanisms in mushroom-forming fungi.</title>
        <authorList>
            <person name="Floudas D."/>
            <person name="Bentzer J."/>
            <person name="Ahren D."/>
            <person name="Johansson T."/>
            <person name="Persson P."/>
            <person name="Tunlid A."/>
        </authorList>
    </citation>
    <scope>NUCLEOTIDE SEQUENCE [LARGE SCALE GENOMIC DNA]</scope>
    <source>
        <strain evidence="2 3">CBS 661.87</strain>
    </source>
</reference>
<proteinExistence type="predicted"/>
<sequence length="92" mass="10476">MIRFEVYSNSVLATLNARQAIRELGEDSDDLSFSFKMRPTFSKSGARHLNSSRTANISIKIDTSHQYDRDPTRLDDQPDSATTQNSYKEECV</sequence>
<organism evidence="2 3">
    <name type="scientific">Tricholomella constricta</name>
    <dbReference type="NCBI Taxonomy" id="117010"/>
    <lineage>
        <taxon>Eukaryota</taxon>
        <taxon>Fungi</taxon>
        <taxon>Dikarya</taxon>
        <taxon>Basidiomycota</taxon>
        <taxon>Agaricomycotina</taxon>
        <taxon>Agaricomycetes</taxon>
        <taxon>Agaricomycetidae</taxon>
        <taxon>Agaricales</taxon>
        <taxon>Tricholomatineae</taxon>
        <taxon>Lyophyllaceae</taxon>
        <taxon>Tricholomella</taxon>
    </lineage>
</organism>
<evidence type="ECO:0000313" key="2">
    <source>
        <dbReference type="EMBL" id="KAF5387611.1"/>
    </source>
</evidence>
<evidence type="ECO:0000256" key="1">
    <source>
        <dbReference type="SAM" id="MobiDB-lite"/>
    </source>
</evidence>
<evidence type="ECO:0000313" key="3">
    <source>
        <dbReference type="Proteomes" id="UP000565441"/>
    </source>
</evidence>
<comment type="caution">
    <text evidence="2">The sequence shown here is derived from an EMBL/GenBank/DDBJ whole genome shotgun (WGS) entry which is preliminary data.</text>
</comment>
<dbReference type="Proteomes" id="UP000565441">
    <property type="component" value="Unassembled WGS sequence"/>
</dbReference>
<feature type="region of interest" description="Disordered" evidence="1">
    <location>
        <begin position="43"/>
        <end position="92"/>
    </location>
</feature>
<name>A0A8H5HQW5_9AGAR</name>
<feature type="compositionally biased region" description="Basic and acidic residues" evidence="1">
    <location>
        <begin position="62"/>
        <end position="76"/>
    </location>
</feature>
<dbReference type="EMBL" id="JAACJP010000001">
    <property type="protein sequence ID" value="KAF5387611.1"/>
    <property type="molecule type" value="Genomic_DNA"/>
</dbReference>